<dbReference type="KEGG" id="lala:AB8B28_05360"/>
<proteinExistence type="inferred from homology"/>
<dbReference type="AlphaFoldDB" id="A0AB39V750"/>
<name>A0AB39V750_9FUSO</name>
<protein>
    <recommendedName>
        <fullName evidence="3">Ribosome maturation factor RimP</fullName>
    </recommendedName>
</protein>
<keyword evidence="2 3" id="KW-0690">Ribosome biogenesis</keyword>
<evidence type="ECO:0000259" key="4">
    <source>
        <dbReference type="Pfam" id="PF02576"/>
    </source>
</evidence>
<comment type="subcellular location">
    <subcellularLocation>
        <location evidence="3">Cytoplasm</location>
    </subcellularLocation>
</comment>
<reference evidence="6" key="1">
    <citation type="submission" date="2024-07" db="EMBL/GenBank/DDBJ databases">
        <authorList>
            <person name="Li X.-J."/>
            <person name="Wang X."/>
        </authorList>
    </citation>
    <scope>NUCLEOTIDE SEQUENCE</scope>
    <source>
        <strain evidence="6">HSP-536</strain>
    </source>
</reference>
<dbReference type="CDD" id="cd01734">
    <property type="entry name" value="YlxS_C"/>
    <property type="match status" value="1"/>
</dbReference>
<evidence type="ECO:0000259" key="5">
    <source>
        <dbReference type="Pfam" id="PF17384"/>
    </source>
</evidence>
<comment type="similarity">
    <text evidence="3">Belongs to the RimP family.</text>
</comment>
<feature type="domain" description="Ribosome maturation factor RimP N-terminal" evidence="4">
    <location>
        <begin position="12"/>
        <end position="83"/>
    </location>
</feature>
<dbReference type="InterPro" id="IPR035956">
    <property type="entry name" value="RimP_N_sf"/>
</dbReference>
<dbReference type="GO" id="GO:0006412">
    <property type="term" value="P:translation"/>
    <property type="evidence" value="ECO:0007669"/>
    <property type="project" value="TreeGrafter"/>
</dbReference>
<evidence type="ECO:0000256" key="2">
    <source>
        <dbReference type="ARBA" id="ARBA00022517"/>
    </source>
</evidence>
<dbReference type="Gene3D" id="3.30.300.70">
    <property type="entry name" value="RimP-like superfamily, N-terminal"/>
    <property type="match status" value="1"/>
</dbReference>
<dbReference type="SUPFAM" id="SSF75420">
    <property type="entry name" value="YhbC-like, N-terminal domain"/>
    <property type="match status" value="1"/>
</dbReference>
<dbReference type="InterPro" id="IPR003728">
    <property type="entry name" value="Ribosome_maturation_RimP"/>
</dbReference>
<organism evidence="6">
    <name type="scientific">Leptotrichia alba</name>
    <dbReference type="NCBI Taxonomy" id="3239304"/>
    <lineage>
        <taxon>Bacteria</taxon>
        <taxon>Fusobacteriati</taxon>
        <taxon>Fusobacteriota</taxon>
        <taxon>Fusobacteriia</taxon>
        <taxon>Fusobacteriales</taxon>
        <taxon>Leptotrichiaceae</taxon>
        <taxon>Leptotrichia</taxon>
    </lineage>
</organism>
<dbReference type="Pfam" id="PF17384">
    <property type="entry name" value="DUF150_C"/>
    <property type="match status" value="1"/>
</dbReference>
<accession>A0AB39V750</accession>
<dbReference type="EMBL" id="CP165647">
    <property type="protein sequence ID" value="XDU63271.1"/>
    <property type="molecule type" value="Genomic_DNA"/>
</dbReference>
<dbReference type="PANTHER" id="PTHR33867:SF1">
    <property type="entry name" value="RIBOSOME MATURATION FACTOR RIMP"/>
    <property type="match status" value="1"/>
</dbReference>
<dbReference type="Pfam" id="PF02576">
    <property type="entry name" value="RimP_N"/>
    <property type="match status" value="1"/>
</dbReference>
<comment type="function">
    <text evidence="3">Required for maturation of 30S ribosomal subunits.</text>
</comment>
<dbReference type="InterPro" id="IPR028998">
    <property type="entry name" value="RimP_C"/>
</dbReference>
<dbReference type="Gene3D" id="2.30.30.180">
    <property type="entry name" value="Ribosome maturation factor RimP, C-terminal domain"/>
    <property type="match status" value="1"/>
</dbReference>
<evidence type="ECO:0000256" key="3">
    <source>
        <dbReference type="HAMAP-Rule" id="MF_01077"/>
    </source>
</evidence>
<dbReference type="HAMAP" id="MF_01077">
    <property type="entry name" value="RimP"/>
    <property type="match status" value="1"/>
</dbReference>
<dbReference type="GO" id="GO:0005829">
    <property type="term" value="C:cytosol"/>
    <property type="evidence" value="ECO:0007669"/>
    <property type="project" value="TreeGrafter"/>
</dbReference>
<dbReference type="SUPFAM" id="SSF74942">
    <property type="entry name" value="YhbC-like, C-terminal domain"/>
    <property type="match status" value="1"/>
</dbReference>
<evidence type="ECO:0000313" key="6">
    <source>
        <dbReference type="EMBL" id="XDU63271.1"/>
    </source>
</evidence>
<dbReference type="InterPro" id="IPR036847">
    <property type="entry name" value="RimP_C_sf"/>
</dbReference>
<gene>
    <name evidence="3 6" type="primary">rimP</name>
    <name evidence="6" type="ORF">AB8B28_05360</name>
</gene>
<dbReference type="GO" id="GO:0000028">
    <property type="term" value="P:ribosomal small subunit assembly"/>
    <property type="evidence" value="ECO:0007669"/>
    <property type="project" value="TreeGrafter"/>
</dbReference>
<sequence length="163" mass="18777">MEQTLNEFEKRIESHLKEMKLELVDLEYVRDGGYNYLRVYVEKADGSTTTLDDCIDFSREIDGVADDLIDEKFFLEVSTPGVERRLKKPKDFLRFLGEKINVQAKSNIDGAKKFLGKLEKFENDTIFLLDENLGKVVEIPLLKLKKANLIYEIPNGVLNGEEN</sequence>
<dbReference type="InterPro" id="IPR028989">
    <property type="entry name" value="RimP_N"/>
</dbReference>
<dbReference type="PANTHER" id="PTHR33867">
    <property type="entry name" value="RIBOSOME MATURATION FACTOR RIMP"/>
    <property type="match status" value="1"/>
</dbReference>
<keyword evidence="1 3" id="KW-0963">Cytoplasm</keyword>
<evidence type="ECO:0000256" key="1">
    <source>
        <dbReference type="ARBA" id="ARBA00022490"/>
    </source>
</evidence>
<dbReference type="RefSeq" id="WP_369717311.1">
    <property type="nucleotide sequence ID" value="NZ_CP165647.1"/>
</dbReference>
<feature type="domain" description="Ribosome maturation factor RimP C-terminal" evidence="5">
    <location>
        <begin position="86"/>
        <end position="152"/>
    </location>
</feature>